<dbReference type="RefSeq" id="WP_011813341.1">
    <property type="nucleotide sequence ID" value="NC_008789.1"/>
</dbReference>
<dbReference type="Gene3D" id="3.40.50.300">
    <property type="entry name" value="P-loop containing nucleotide triphosphate hydrolases"/>
    <property type="match status" value="2"/>
</dbReference>
<organism evidence="12 13">
    <name type="scientific">Halorhodospira halophila (strain DSM 244 / SL1)</name>
    <name type="common">Ectothiorhodospira halophila (strain DSM 244 / SL1)</name>
    <dbReference type="NCBI Taxonomy" id="349124"/>
    <lineage>
        <taxon>Bacteria</taxon>
        <taxon>Pseudomonadati</taxon>
        <taxon>Pseudomonadota</taxon>
        <taxon>Gammaproteobacteria</taxon>
        <taxon>Chromatiales</taxon>
        <taxon>Ectothiorhodospiraceae</taxon>
        <taxon>Halorhodospira</taxon>
    </lineage>
</organism>
<dbReference type="Pfam" id="PF06733">
    <property type="entry name" value="DEAD_2"/>
    <property type="match status" value="1"/>
</dbReference>
<keyword evidence="4 12" id="KW-0347">Helicase</keyword>
<keyword evidence="5" id="KW-0067">ATP-binding</keyword>
<keyword evidence="13" id="KW-1185">Reference proteome</keyword>
<reference evidence="13" key="1">
    <citation type="submission" date="2006-12" db="EMBL/GenBank/DDBJ databases">
        <title>Complete sequence of Halorhodospira halophila SL1.</title>
        <authorList>
            <consortium name="US DOE Joint Genome Institute"/>
            <person name="Copeland A."/>
            <person name="Lucas S."/>
            <person name="Lapidus A."/>
            <person name="Barry K."/>
            <person name="Detter J.C."/>
            <person name="Glavina del Rio T."/>
            <person name="Hammon N."/>
            <person name="Israni S."/>
            <person name="Dalin E."/>
            <person name="Tice H."/>
            <person name="Pitluck S."/>
            <person name="Saunders E."/>
            <person name="Brettin T."/>
            <person name="Bruce D."/>
            <person name="Han C."/>
            <person name="Tapia R."/>
            <person name="Schmutz J."/>
            <person name="Larimer F."/>
            <person name="Land M."/>
            <person name="Hauser L."/>
            <person name="Kyrpides N."/>
            <person name="Mikhailova N."/>
            <person name="Hoff W."/>
            <person name="Richardson P."/>
        </authorList>
    </citation>
    <scope>NUCLEOTIDE SEQUENCE [LARGE SCALE GENOMIC DNA]</scope>
    <source>
        <strain evidence="13">DSM 244 / SL1</strain>
    </source>
</reference>
<evidence type="ECO:0000313" key="13">
    <source>
        <dbReference type="Proteomes" id="UP000000647"/>
    </source>
</evidence>
<dbReference type="AlphaFoldDB" id="A1WUF6"/>
<dbReference type="SUPFAM" id="SSF52540">
    <property type="entry name" value="P-loop containing nucleoside triphosphate hydrolases"/>
    <property type="match status" value="1"/>
</dbReference>
<comment type="similarity">
    <text evidence="10">Belongs to the helicase family. DinG subfamily.</text>
</comment>
<dbReference type="Pfam" id="PF13307">
    <property type="entry name" value="Helicase_C_2"/>
    <property type="match status" value="1"/>
</dbReference>
<dbReference type="EMBL" id="CP000544">
    <property type="protein sequence ID" value="ABM61318.1"/>
    <property type="molecule type" value="Genomic_DNA"/>
</dbReference>
<dbReference type="KEGG" id="hha:Hhal_0532"/>
<dbReference type="PROSITE" id="PS51193">
    <property type="entry name" value="HELICASE_ATP_BIND_2"/>
    <property type="match status" value="1"/>
</dbReference>
<dbReference type="eggNOG" id="COG1199">
    <property type="taxonomic scope" value="Bacteria"/>
</dbReference>
<dbReference type="Proteomes" id="UP000000647">
    <property type="component" value="Chromosome"/>
</dbReference>
<evidence type="ECO:0000256" key="2">
    <source>
        <dbReference type="ARBA" id="ARBA00022741"/>
    </source>
</evidence>
<proteinExistence type="inferred from homology"/>
<keyword evidence="3" id="KW-0378">Hydrolase</keyword>
<dbReference type="GO" id="GO:0005524">
    <property type="term" value="F:ATP binding"/>
    <property type="evidence" value="ECO:0007669"/>
    <property type="project" value="UniProtKB-KW"/>
</dbReference>
<evidence type="ECO:0000256" key="9">
    <source>
        <dbReference type="ARBA" id="ARBA00023235"/>
    </source>
</evidence>
<sequence>MDSSPATGAFAEAVVSELDVGGAVSRAIEGFAPRPGQLRLGAAVADALADDEVLVAEAGTGIGKTYAYLVPTLLDGRRVIISTGTRTLQDQLYHRDLPRVRAALQAATPRPMRAALLKGRANYLCRYRLQRAVEEGPFTAPDEVEQIETAAQWARQTESGDLAEAPEGVEGVAERITSTPERCLGQGCPAYDECFFYEARRRAHEADVLVVNHHLLLADWAVKDAGYGAVLPEAQAVVLDEAHLLPDTAARFFGHSVSARALRDLVRDVRIADRREAGDMPDLRAAVDTLESAVAELRLALEGGEQRDAWYVVAEQGAAEAAAALRGATAGLERVLAAAAERGPELEACHRRAGELGEALGRFLAPEAEGEVQWYETRGRGFALHLTPLDVGGSFRRRMEREASAWVLLSATLAVGSSFAAFRRRLGLAESVRTEQLASPFDYARQSLLYCPSGLPLPNQAGYDQAVVARAQEVIDCTPGGVFLLFTSHRALRLAREQLETSLTRPLLVQGDAPQGRLLDAFSRAGDAVLLGTASFWQGVDIRGAALSAVIIDRLPFAAPGDPVTAARQRAVEEAGGVAFRDILLPEAVIALKQGAGRLIRDDADRGVLMIADPRLLGKPYGRLFRSSLPEMPLTRRVEDVQAFWEDES</sequence>
<dbReference type="InterPro" id="IPR010614">
    <property type="entry name" value="RAD3-like_helicase_DEAD"/>
</dbReference>
<keyword evidence="1" id="KW-0479">Metal-binding</keyword>
<reference evidence="12 13" key="2">
    <citation type="journal article" date="2013" name="Stand. Genomic Sci.">
        <title>Complete genome sequence of Halorhodospira halophila SL1.</title>
        <authorList>
            <person name="Challacombe J.F."/>
            <person name="Majid S."/>
            <person name="Deole R."/>
            <person name="Brettin T.S."/>
            <person name="Bruce D."/>
            <person name="Delano S.F."/>
            <person name="Detter J.C."/>
            <person name="Gleasner C.D."/>
            <person name="Han C.S."/>
            <person name="Misra M."/>
            <person name="Reitenga K.G."/>
            <person name="Mikhailova N."/>
            <person name="Woyke T."/>
            <person name="Pitluck S."/>
            <person name="Nolan M."/>
            <person name="Land M.L."/>
            <person name="Saunders E."/>
            <person name="Tapia R."/>
            <person name="Lapidus A."/>
            <person name="Ivanova N."/>
            <person name="Hoff W.D."/>
        </authorList>
    </citation>
    <scope>NUCLEOTIDE SEQUENCE [LARGE SCALE GENOMIC DNA]</scope>
    <source>
        <strain evidence="13">DSM 244 / SL1</strain>
    </source>
</reference>
<dbReference type="STRING" id="349124.Hhal_0532"/>
<evidence type="ECO:0000313" key="12">
    <source>
        <dbReference type="EMBL" id="ABM61318.1"/>
    </source>
</evidence>
<evidence type="ECO:0000256" key="8">
    <source>
        <dbReference type="ARBA" id="ARBA00023125"/>
    </source>
</evidence>
<evidence type="ECO:0000256" key="5">
    <source>
        <dbReference type="ARBA" id="ARBA00022840"/>
    </source>
</evidence>
<evidence type="ECO:0000259" key="11">
    <source>
        <dbReference type="PROSITE" id="PS51193"/>
    </source>
</evidence>
<evidence type="ECO:0000256" key="4">
    <source>
        <dbReference type="ARBA" id="ARBA00022806"/>
    </source>
</evidence>
<dbReference type="PANTHER" id="PTHR11472:SF34">
    <property type="entry name" value="REGULATOR OF TELOMERE ELONGATION HELICASE 1"/>
    <property type="match status" value="1"/>
</dbReference>
<dbReference type="GO" id="GO:0006281">
    <property type="term" value="P:DNA repair"/>
    <property type="evidence" value="ECO:0007669"/>
    <property type="project" value="TreeGrafter"/>
</dbReference>
<evidence type="ECO:0000256" key="1">
    <source>
        <dbReference type="ARBA" id="ARBA00022723"/>
    </source>
</evidence>
<keyword evidence="2" id="KW-0547">Nucleotide-binding</keyword>
<keyword evidence="7" id="KW-0411">Iron-sulfur</keyword>
<dbReference type="InterPro" id="IPR006555">
    <property type="entry name" value="ATP-dep_Helicase_C"/>
</dbReference>
<dbReference type="GO" id="GO:0003678">
    <property type="term" value="F:DNA helicase activity"/>
    <property type="evidence" value="ECO:0007669"/>
    <property type="project" value="InterPro"/>
</dbReference>
<name>A1WUF6_HALHL</name>
<dbReference type="GO" id="GO:0051536">
    <property type="term" value="F:iron-sulfur cluster binding"/>
    <property type="evidence" value="ECO:0007669"/>
    <property type="project" value="UniProtKB-KW"/>
</dbReference>
<feature type="domain" description="Helicase ATP-binding" evidence="11">
    <location>
        <begin position="23"/>
        <end position="287"/>
    </location>
</feature>
<evidence type="ECO:0000256" key="6">
    <source>
        <dbReference type="ARBA" id="ARBA00023004"/>
    </source>
</evidence>
<dbReference type="InterPro" id="IPR014013">
    <property type="entry name" value="Helic_SF1/SF2_ATP-bd_DinG/Rad3"/>
</dbReference>
<dbReference type="InterPro" id="IPR045028">
    <property type="entry name" value="DinG/Rad3-like"/>
</dbReference>
<evidence type="ECO:0000256" key="10">
    <source>
        <dbReference type="ARBA" id="ARBA00038058"/>
    </source>
</evidence>
<dbReference type="HOGENOM" id="CLU_012117_2_0_6"/>
<protein>
    <submittedName>
        <fullName evidence="12">Helicase c2</fullName>
    </submittedName>
</protein>
<dbReference type="PANTHER" id="PTHR11472">
    <property type="entry name" value="DNA REPAIR DEAD HELICASE RAD3/XP-D SUBFAMILY MEMBER"/>
    <property type="match status" value="1"/>
</dbReference>
<dbReference type="GO" id="GO:0046872">
    <property type="term" value="F:metal ion binding"/>
    <property type="evidence" value="ECO:0007669"/>
    <property type="project" value="UniProtKB-KW"/>
</dbReference>
<dbReference type="GO" id="GO:0003677">
    <property type="term" value="F:DNA binding"/>
    <property type="evidence" value="ECO:0007669"/>
    <property type="project" value="UniProtKB-KW"/>
</dbReference>
<dbReference type="SMART" id="SM00491">
    <property type="entry name" value="HELICc2"/>
    <property type="match status" value="1"/>
</dbReference>
<gene>
    <name evidence="12" type="ordered locus">Hhal_0532</name>
</gene>
<dbReference type="InterPro" id="IPR027417">
    <property type="entry name" value="P-loop_NTPase"/>
</dbReference>
<evidence type="ECO:0000256" key="7">
    <source>
        <dbReference type="ARBA" id="ARBA00023014"/>
    </source>
</evidence>
<accession>A1WUF6</accession>
<keyword evidence="9" id="KW-0413">Isomerase</keyword>
<dbReference type="GO" id="GO:0016818">
    <property type="term" value="F:hydrolase activity, acting on acid anhydrides, in phosphorus-containing anhydrides"/>
    <property type="evidence" value="ECO:0007669"/>
    <property type="project" value="InterPro"/>
</dbReference>
<keyword evidence="8" id="KW-0238">DNA-binding</keyword>
<evidence type="ECO:0000256" key="3">
    <source>
        <dbReference type="ARBA" id="ARBA00022801"/>
    </source>
</evidence>
<keyword evidence="6" id="KW-0408">Iron</keyword>